<keyword evidence="1" id="KW-0472">Membrane</keyword>
<accession>A0ABP8YTP7</accession>
<keyword evidence="1" id="KW-1133">Transmembrane helix</keyword>
<comment type="caution">
    <text evidence="2">The sequence shown here is derived from an EMBL/GenBank/DDBJ whole genome shotgun (WGS) entry which is preliminary data.</text>
</comment>
<keyword evidence="1" id="KW-0812">Transmembrane</keyword>
<reference evidence="3" key="1">
    <citation type="journal article" date="2019" name="Int. J. Syst. Evol. Microbiol.">
        <title>The Global Catalogue of Microorganisms (GCM) 10K type strain sequencing project: providing services to taxonomists for standard genome sequencing and annotation.</title>
        <authorList>
            <consortium name="The Broad Institute Genomics Platform"/>
            <consortium name="The Broad Institute Genome Sequencing Center for Infectious Disease"/>
            <person name="Wu L."/>
            <person name="Ma J."/>
        </authorList>
    </citation>
    <scope>NUCLEOTIDE SEQUENCE [LARGE SCALE GENOMIC DNA]</scope>
    <source>
        <strain evidence="3">JCM 18077</strain>
    </source>
</reference>
<evidence type="ECO:0000313" key="3">
    <source>
        <dbReference type="Proteomes" id="UP001500822"/>
    </source>
</evidence>
<dbReference type="EMBL" id="BAABIE010000002">
    <property type="protein sequence ID" value="GAA4739315.1"/>
    <property type="molecule type" value="Genomic_DNA"/>
</dbReference>
<feature type="transmembrane region" description="Helical" evidence="1">
    <location>
        <begin position="69"/>
        <end position="92"/>
    </location>
</feature>
<sequence>MLGIILLIIGGVGLVLTLLSLVGAEIGSFDVDLGDSGVGCTSILMPFVTGFGLLAGGLIVFADANAAGALISGALAGLALALAAGVTARWLWRSGQELPEIDVIGSSARIVDPVGAGRFGTAEVSTTLGDQQITVTADRDFTHNERVRVVAKLDDRDAYLVEQLPFSDLD</sequence>
<evidence type="ECO:0000256" key="1">
    <source>
        <dbReference type="SAM" id="Phobius"/>
    </source>
</evidence>
<keyword evidence="3" id="KW-1185">Reference proteome</keyword>
<feature type="transmembrane region" description="Helical" evidence="1">
    <location>
        <begin position="43"/>
        <end position="62"/>
    </location>
</feature>
<organism evidence="2 3">
    <name type="scientific">Gordonia alkaliphila</name>
    <dbReference type="NCBI Taxonomy" id="1053547"/>
    <lineage>
        <taxon>Bacteria</taxon>
        <taxon>Bacillati</taxon>
        <taxon>Actinomycetota</taxon>
        <taxon>Actinomycetes</taxon>
        <taxon>Mycobacteriales</taxon>
        <taxon>Gordoniaceae</taxon>
        <taxon>Gordonia</taxon>
    </lineage>
</organism>
<dbReference type="Proteomes" id="UP001500822">
    <property type="component" value="Unassembled WGS sequence"/>
</dbReference>
<dbReference type="RefSeq" id="WP_246995986.1">
    <property type="nucleotide sequence ID" value="NZ_BAABIE010000002.1"/>
</dbReference>
<protein>
    <recommendedName>
        <fullName evidence="4">NfeD-like C-terminal domain-containing protein</fullName>
    </recommendedName>
</protein>
<name>A0ABP8YTP7_9ACTN</name>
<evidence type="ECO:0008006" key="4">
    <source>
        <dbReference type="Google" id="ProtNLM"/>
    </source>
</evidence>
<proteinExistence type="predicted"/>
<gene>
    <name evidence="2" type="ORF">GCM10023217_03870</name>
</gene>
<evidence type="ECO:0000313" key="2">
    <source>
        <dbReference type="EMBL" id="GAA4739315.1"/>
    </source>
</evidence>